<organism evidence="7 8">
    <name type="scientific">Leucosporidium creatinivorum</name>
    <dbReference type="NCBI Taxonomy" id="106004"/>
    <lineage>
        <taxon>Eukaryota</taxon>
        <taxon>Fungi</taxon>
        <taxon>Dikarya</taxon>
        <taxon>Basidiomycota</taxon>
        <taxon>Pucciniomycotina</taxon>
        <taxon>Microbotryomycetes</taxon>
        <taxon>Leucosporidiales</taxon>
        <taxon>Leucosporidium</taxon>
    </lineage>
</organism>
<evidence type="ECO:0000256" key="3">
    <source>
        <dbReference type="ARBA" id="ARBA00022989"/>
    </source>
</evidence>
<dbReference type="InParanoid" id="A0A1Y2G0F7"/>
<gene>
    <name evidence="7" type="ORF">BCR35DRAFT_312888</name>
</gene>
<name>A0A1Y2G0F7_9BASI</name>
<dbReference type="PRINTS" id="PR01036">
    <property type="entry name" value="TCRTETB"/>
</dbReference>
<dbReference type="EMBL" id="MCGR01000010">
    <property type="protein sequence ID" value="ORY88374.1"/>
    <property type="molecule type" value="Genomic_DNA"/>
</dbReference>
<evidence type="ECO:0000259" key="6">
    <source>
        <dbReference type="PROSITE" id="PS50850"/>
    </source>
</evidence>
<dbReference type="InterPro" id="IPR020846">
    <property type="entry name" value="MFS_dom"/>
</dbReference>
<evidence type="ECO:0000256" key="5">
    <source>
        <dbReference type="SAM" id="Phobius"/>
    </source>
</evidence>
<feature type="non-terminal residue" evidence="7">
    <location>
        <position position="247"/>
    </location>
</feature>
<keyword evidence="8" id="KW-1185">Reference proteome</keyword>
<feature type="transmembrane region" description="Helical" evidence="5">
    <location>
        <begin position="111"/>
        <end position="129"/>
    </location>
</feature>
<feature type="transmembrane region" description="Helical" evidence="5">
    <location>
        <begin position="141"/>
        <end position="160"/>
    </location>
</feature>
<feature type="transmembrane region" description="Helical" evidence="5">
    <location>
        <begin position="86"/>
        <end position="105"/>
    </location>
</feature>
<evidence type="ECO:0000313" key="8">
    <source>
        <dbReference type="Proteomes" id="UP000193467"/>
    </source>
</evidence>
<evidence type="ECO:0000256" key="4">
    <source>
        <dbReference type="ARBA" id="ARBA00023136"/>
    </source>
</evidence>
<reference evidence="7 8" key="1">
    <citation type="submission" date="2016-07" db="EMBL/GenBank/DDBJ databases">
        <title>Pervasive Adenine N6-methylation of Active Genes in Fungi.</title>
        <authorList>
            <consortium name="DOE Joint Genome Institute"/>
            <person name="Mondo S.J."/>
            <person name="Dannebaum R.O."/>
            <person name="Kuo R.C."/>
            <person name="Labutti K."/>
            <person name="Haridas S."/>
            <person name="Kuo A."/>
            <person name="Salamov A."/>
            <person name="Ahrendt S.R."/>
            <person name="Lipzen A."/>
            <person name="Sullivan W."/>
            <person name="Andreopoulos W.B."/>
            <person name="Clum A."/>
            <person name="Lindquist E."/>
            <person name="Daum C."/>
            <person name="Ramamoorthy G.K."/>
            <person name="Gryganskyi A."/>
            <person name="Culley D."/>
            <person name="Magnuson J.K."/>
            <person name="James T.Y."/>
            <person name="O'Malley M.A."/>
            <person name="Stajich J.E."/>
            <person name="Spatafora J.W."/>
            <person name="Visel A."/>
            <person name="Grigoriev I.V."/>
        </authorList>
    </citation>
    <scope>NUCLEOTIDE SEQUENCE [LARGE SCALE GENOMIC DNA]</scope>
    <source>
        <strain evidence="7 8">62-1032</strain>
    </source>
</reference>
<accession>A0A1Y2G0F7</accession>
<dbReference type="PROSITE" id="PS50850">
    <property type="entry name" value="MFS"/>
    <property type="match status" value="1"/>
</dbReference>
<dbReference type="PANTHER" id="PTHR23502:SF64">
    <property type="entry name" value="TRANSPORTER, PUTATIVE (AFU_ORTHOLOGUE AFUA_3G11760)-RELATED"/>
    <property type="match status" value="1"/>
</dbReference>
<evidence type="ECO:0000256" key="2">
    <source>
        <dbReference type="ARBA" id="ARBA00022692"/>
    </source>
</evidence>
<comment type="subcellular location">
    <subcellularLocation>
        <location evidence="1">Membrane</location>
        <topology evidence="1">Multi-pass membrane protein</topology>
    </subcellularLocation>
</comment>
<proteinExistence type="predicted"/>
<feature type="domain" description="Major facilitator superfamily (MFS) profile" evidence="6">
    <location>
        <begin position="13"/>
        <end position="247"/>
    </location>
</feature>
<keyword evidence="3 5" id="KW-1133">Transmembrane helix</keyword>
<sequence length="247" mass="26768">MYNRFSERRKSLIVAIVAFAALLAPFSSSAFLPSIPQICDDLHTTPTILNATVAIYIFVIGVVPLLWAPYAGLYGRRPIYLVSLPIYTLGSLGVALSNSLAALIITRIIQGAGSSAVLSVGAGTIGDLYPRHRRGAAMGYFYSGILIGPALAPAIAGVLSEYVRPLGSGWRAMQWLLFAMGVVACVLCAVCFPETSHKRGIEVLREERRERGEMEGGGWVRRVWRDTVFLNPVGSVLLLRQPHILAV</sequence>
<feature type="transmembrane region" description="Helical" evidence="5">
    <location>
        <begin position="53"/>
        <end position="74"/>
    </location>
</feature>
<comment type="caution">
    <text evidence="7">The sequence shown here is derived from an EMBL/GenBank/DDBJ whole genome shotgun (WGS) entry which is preliminary data.</text>
</comment>
<protein>
    <submittedName>
        <fullName evidence="7">Major facilitator superfamily domain-containing protein</fullName>
    </submittedName>
</protein>
<dbReference type="AlphaFoldDB" id="A0A1Y2G0F7"/>
<dbReference type="STRING" id="106004.A0A1Y2G0F7"/>
<dbReference type="InterPro" id="IPR011701">
    <property type="entry name" value="MFS"/>
</dbReference>
<feature type="transmembrane region" description="Helical" evidence="5">
    <location>
        <begin position="172"/>
        <end position="192"/>
    </location>
</feature>
<dbReference type="OrthoDB" id="3066029at2759"/>
<dbReference type="GO" id="GO:0022857">
    <property type="term" value="F:transmembrane transporter activity"/>
    <property type="evidence" value="ECO:0007669"/>
    <property type="project" value="InterPro"/>
</dbReference>
<dbReference type="GO" id="GO:0005886">
    <property type="term" value="C:plasma membrane"/>
    <property type="evidence" value="ECO:0007669"/>
    <property type="project" value="TreeGrafter"/>
</dbReference>
<dbReference type="Pfam" id="PF07690">
    <property type="entry name" value="MFS_1"/>
    <property type="match status" value="1"/>
</dbReference>
<dbReference type="Gene3D" id="1.20.1720.10">
    <property type="entry name" value="Multidrug resistance protein D"/>
    <property type="match status" value="1"/>
</dbReference>
<evidence type="ECO:0000313" key="7">
    <source>
        <dbReference type="EMBL" id="ORY88374.1"/>
    </source>
</evidence>
<evidence type="ECO:0000256" key="1">
    <source>
        <dbReference type="ARBA" id="ARBA00004141"/>
    </source>
</evidence>
<dbReference type="SUPFAM" id="SSF103473">
    <property type="entry name" value="MFS general substrate transporter"/>
    <property type="match status" value="1"/>
</dbReference>
<keyword evidence="4 5" id="KW-0472">Membrane</keyword>
<dbReference type="Proteomes" id="UP000193467">
    <property type="component" value="Unassembled WGS sequence"/>
</dbReference>
<dbReference type="PANTHER" id="PTHR23502">
    <property type="entry name" value="MAJOR FACILITATOR SUPERFAMILY"/>
    <property type="match status" value="1"/>
</dbReference>
<keyword evidence="2 5" id="KW-0812">Transmembrane</keyword>
<dbReference type="InterPro" id="IPR036259">
    <property type="entry name" value="MFS_trans_sf"/>
</dbReference>